<proteinExistence type="predicted"/>
<sequence length="261" mass="29284">MAPNPKREMDIVDAANSLKTLFLAQNLTMTAMLLPGSPVLQAYHEMLGSPPDSDLPIDLMKRDTDEGLRFSAKQAFDYVQKLPSLKVQKNILAGPMLSGALTIGNLLIDGSLIDPTDPLTQFAKHFRNAAAHGDKWHFDAKEPRYPAHTANVKLDRSFQNRRATFETVGPYEYFTYLDEIVVFAGRMAVEKAVTIAYRNRANKNPAELHASLEREFEARGIKYSDPSIQTNIAFYSSQIFNGINPKVRVTPKEYPLLDSEH</sequence>
<organism evidence="1 2">
    <name type="scientific">Brevibacterium pityocampae</name>
    <dbReference type="NCBI Taxonomy" id="506594"/>
    <lineage>
        <taxon>Bacteria</taxon>
        <taxon>Bacillati</taxon>
        <taxon>Actinomycetota</taxon>
        <taxon>Actinomycetes</taxon>
        <taxon>Micrococcales</taxon>
        <taxon>Brevibacteriaceae</taxon>
        <taxon>Brevibacterium</taxon>
    </lineage>
</organism>
<dbReference type="Proteomes" id="UP001500642">
    <property type="component" value="Unassembled WGS sequence"/>
</dbReference>
<protein>
    <submittedName>
        <fullName evidence="1">Uncharacterized protein</fullName>
    </submittedName>
</protein>
<gene>
    <name evidence="1" type="ORF">GCM10023167_15460</name>
</gene>
<comment type="caution">
    <text evidence="1">The sequence shown here is derived from an EMBL/GenBank/DDBJ whole genome shotgun (WGS) entry which is preliminary data.</text>
</comment>
<name>A0ABP8JF15_9MICO</name>
<keyword evidence="2" id="KW-1185">Reference proteome</keyword>
<dbReference type="EMBL" id="BAABGL010000007">
    <property type="protein sequence ID" value="GAA4389592.1"/>
    <property type="molecule type" value="Genomic_DNA"/>
</dbReference>
<evidence type="ECO:0000313" key="2">
    <source>
        <dbReference type="Proteomes" id="UP001500642"/>
    </source>
</evidence>
<dbReference type="RefSeq" id="WP_345031183.1">
    <property type="nucleotide sequence ID" value="NZ_BAABGL010000007.1"/>
</dbReference>
<evidence type="ECO:0000313" key="1">
    <source>
        <dbReference type="EMBL" id="GAA4389592.1"/>
    </source>
</evidence>
<accession>A0ABP8JF15</accession>
<reference evidence="2" key="1">
    <citation type="journal article" date="2019" name="Int. J. Syst. Evol. Microbiol.">
        <title>The Global Catalogue of Microorganisms (GCM) 10K type strain sequencing project: providing services to taxonomists for standard genome sequencing and annotation.</title>
        <authorList>
            <consortium name="The Broad Institute Genomics Platform"/>
            <consortium name="The Broad Institute Genome Sequencing Center for Infectious Disease"/>
            <person name="Wu L."/>
            <person name="Ma J."/>
        </authorList>
    </citation>
    <scope>NUCLEOTIDE SEQUENCE [LARGE SCALE GENOMIC DNA]</scope>
    <source>
        <strain evidence="2">JCM 17808</strain>
    </source>
</reference>